<dbReference type="SUPFAM" id="SSF57903">
    <property type="entry name" value="FYVE/PHD zinc finger"/>
    <property type="match status" value="1"/>
</dbReference>
<evidence type="ECO:0000256" key="7">
    <source>
        <dbReference type="SAM" id="MobiDB-lite"/>
    </source>
</evidence>
<dbReference type="GO" id="GO:0016747">
    <property type="term" value="F:acyltransferase activity, transferring groups other than amino-acyl groups"/>
    <property type="evidence" value="ECO:0007669"/>
    <property type="project" value="InterPro"/>
</dbReference>
<keyword evidence="4" id="KW-0862">Zinc</keyword>
<dbReference type="EMBL" id="DF973447">
    <property type="protein sequence ID" value="GAU31181.1"/>
    <property type="molecule type" value="Genomic_DNA"/>
</dbReference>
<feature type="region of interest" description="Disordered" evidence="7">
    <location>
        <begin position="104"/>
        <end position="134"/>
    </location>
</feature>
<feature type="compositionally biased region" description="Basic and acidic residues" evidence="7">
    <location>
        <begin position="119"/>
        <end position="128"/>
    </location>
</feature>
<dbReference type="Pfam" id="PF23209">
    <property type="entry name" value="IDM1_C"/>
    <property type="match status" value="1"/>
</dbReference>
<evidence type="ECO:0000256" key="2">
    <source>
        <dbReference type="ARBA" id="ARBA00022723"/>
    </source>
</evidence>
<dbReference type="SUPFAM" id="SSF55729">
    <property type="entry name" value="Acyl-CoA N-acyltransferases (Nat)"/>
    <property type="match status" value="1"/>
</dbReference>
<dbReference type="InterPro" id="IPR011011">
    <property type="entry name" value="Znf_FYVE_PHD"/>
</dbReference>
<dbReference type="Pfam" id="PF23011">
    <property type="entry name" value="PHD-1st_NSD"/>
    <property type="match status" value="1"/>
</dbReference>
<dbReference type="CDD" id="cd04301">
    <property type="entry name" value="NAT_SF"/>
    <property type="match status" value="1"/>
</dbReference>
<evidence type="ECO:0008006" key="12">
    <source>
        <dbReference type="Google" id="ProtNLM"/>
    </source>
</evidence>
<dbReference type="InterPro" id="IPR019787">
    <property type="entry name" value="Znf_PHD-finger"/>
</dbReference>
<dbReference type="InterPro" id="IPR000182">
    <property type="entry name" value="GNAT_dom"/>
</dbReference>
<keyword evidence="11" id="KW-1185">Reference proteome</keyword>
<dbReference type="InterPro" id="IPR059153">
    <property type="entry name" value="NSD_PHD-1st"/>
</dbReference>
<dbReference type="InterPro" id="IPR016181">
    <property type="entry name" value="Acyl_CoA_acyltransferase"/>
</dbReference>
<evidence type="ECO:0000259" key="8">
    <source>
        <dbReference type="PROSITE" id="PS50016"/>
    </source>
</evidence>
<dbReference type="Pfam" id="PF16135">
    <property type="entry name" value="TDBD"/>
    <property type="match status" value="1"/>
</dbReference>
<dbReference type="PROSITE" id="PS50016">
    <property type="entry name" value="ZF_PHD_2"/>
    <property type="match status" value="1"/>
</dbReference>
<dbReference type="OrthoDB" id="1903104at2759"/>
<accession>A0A2Z6MHD2</accession>
<keyword evidence="5" id="KW-0539">Nucleus</keyword>
<dbReference type="AlphaFoldDB" id="A0A2Z6MHD2"/>
<evidence type="ECO:0000256" key="4">
    <source>
        <dbReference type="ARBA" id="ARBA00022833"/>
    </source>
</evidence>
<feature type="region of interest" description="Disordered" evidence="7">
    <location>
        <begin position="310"/>
        <end position="400"/>
    </location>
</feature>
<dbReference type="PROSITE" id="PS51186">
    <property type="entry name" value="GNAT"/>
    <property type="match status" value="1"/>
</dbReference>
<dbReference type="InterPro" id="IPR042163">
    <property type="entry name" value="PHF12"/>
</dbReference>
<dbReference type="GO" id="GO:0008270">
    <property type="term" value="F:zinc ion binding"/>
    <property type="evidence" value="ECO:0007669"/>
    <property type="project" value="UniProtKB-KW"/>
</dbReference>
<gene>
    <name evidence="10" type="ORF">TSUD_316060</name>
</gene>
<feature type="region of interest" description="Disordered" evidence="7">
    <location>
        <begin position="243"/>
        <end position="292"/>
    </location>
</feature>
<dbReference type="Gene3D" id="3.30.40.10">
    <property type="entry name" value="Zinc/RING finger domain, C3HC4 (zinc finger)"/>
    <property type="match status" value="1"/>
</dbReference>
<dbReference type="GO" id="GO:0006357">
    <property type="term" value="P:regulation of transcription by RNA polymerase II"/>
    <property type="evidence" value="ECO:0007669"/>
    <property type="project" value="TreeGrafter"/>
</dbReference>
<keyword evidence="2" id="KW-0479">Metal-binding</keyword>
<keyword evidence="3 6" id="KW-0863">Zinc-finger</keyword>
<proteinExistence type="predicted"/>
<dbReference type="PANTHER" id="PTHR46309">
    <property type="entry name" value="PHD FINGER PROTEIN 12"/>
    <property type="match status" value="1"/>
</dbReference>
<evidence type="ECO:0000256" key="1">
    <source>
        <dbReference type="ARBA" id="ARBA00004123"/>
    </source>
</evidence>
<protein>
    <recommendedName>
        <fullName evidence="12">PHD-type domain-containing protein</fullName>
    </recommendedName>
</protein>
<dbReference type="Gene3D" id="3.40.630.30">
    <property type="match status" value="1"/>
</dbReference>
<dbReference type="InterPro" id="IPR001965">
    <property type="entry name" value="Znf_PHD"/>
</dbReference>
<evidence type="ECO:0000259" key="9">
    <source>
        <dbReference type="PROSITE" id="PS51186"/>
    </source>
</evidence>
<dbReference type="PANTHER" id="PTHR46309:SF15">
    <property type="entry name" value="PHD-FINGER PROTEIN"/>
    <property type="match status" value="1"/>
</dbReference>
<feature type="compositionally biased region" description="Acidic residues" evidence="7">
    <location>
        <begin position="329"/>
        <end position="362"/>
    </location>
</feature>
<evidence type="ECO:0000256" key="3">
    <source>
        <dbReference type="ARBA" id="ARBA00022771"/>
    </source>
</evidence>
<feature type="domain" description="N-acetyltransferase" evidence="9">
    <location>
        <begin position="718"/>
        <end position="866"/>
    </location>
</feature>
<name>A0A2Z6MHD2_TRISU</name>
<dbReference type="InterPro" id="IPR032308">
    <property type="entry name" value="TDBD"/>
</dbReference>
<dbReference type="Proteomes" id="UP000242715">
    <property type="component" value="Unassembled WGS sequence"/>
</dbReference>
<sequence>MDRSLQPDIDIKPEHCPEAVIEWYHLTGLKDRKASANRRDLALKAKQHLLFLGWKFWYIDKKCRWELRYTSTNGKTFPTLKLACQSCIESGGCSLKQSSTAAAPAAISSSQLQSKKRPRESEVTGEKRDRKHPSFVAAPPAVTSIFSSPLQSVNQPREYKEAIEEDDLLSFKHPLFKAQPTAETSIFLSPMQSMNQPREYQETNEKDGVFSLQHPSLGAPQAAETSDFSFPFQSLLQPEEYEEINQENGDFSLKNPSTAAPPAAATSIPWSPLQSKEQPIESEVTDEKGGCSLNQASTAIPAAALTTTLISSPPLQSKEQLRESKETDESTSDEDSSDDSSSDDSSSDSDSDDDSTSDEDSEPSNSSFGKKAPVTMVSTSKENEKHESQSESEVTNSVGSGERGKVLKLSIMEKNSETCNNKGKVLKTGIKNSEGCRKRGMVLKREGVRERYSLVSWLIKNQVLVPGTDVFCRGSNNVVKRGSLFADGIVCDCCHVNFTVTGFEAHAACTRHRPSTSILLEDGRSLLQCQREAQSLRDQPGNHCVAEANSEANNDNVCGICGFGGDIVLCDRCPSSFHLSCLGLDQVPDGDWFCPTCCCKICYGPKCKQECADQNDNSILACVQCEQKYHFGCVKASGFGPSKTESNPKKKNWFCSVVCGNMFLCLKKLLGKPITMADNITWTLLKNNASSDYDYDGGNFTSFDFSLNKRKLNAALGLLYESFNPSIDAFSGRELIKDVVFSRDSKHNRLNFRGFYNVILEKMGVVASVATIRIYGPKVAEIVFVATKEQYRRQGLCRLLMDELEKQLIRLGVQSFVLHSSEYAINTWTKSFGFRRMTGNDKNQFIDNTFLEFQNSIMCLKTLNRPTWPYIAR</sequence>
<feature type="compositionally biased region" description="Low complexity" evidence="7">
    <location>
        <begin position="104"/>
        <end position="113"/>
    </location>
</feature>
<dbReference type="InterPro" id="IPR054292">
    <property type="entry name" value="DUF7028"/>
</dbReference>
<dbReference type="InterPro" id="IPR013083">
    <property type="entry name" value="Znf_RING/FYVE/PHD"/>
</dbReference>
<dbReference type="Pfam" id="PF22970">
    <property type="entry name" value="DUF7028"/>
    <property type="match status" value="1"/>
</dbReference>
<reference evidence="11" key="1">
    <citation type="journal article" date="2017" name="Front. Plant Sci.">
        <title>Climate Clever Clovers: New Paradigm to Reduce the Environmental Footprint of Ruminants by Breeding Low Methanogenic Forages Utilizing Haplotype Variation.</title>
        <authorList>
            <person name="Kaur P."/>
            <person name="Appels R."/>
            <person name="Bayer P.E."/>
            <person name="Keeble-Gagnere G."/>
            <person name="Wang J."/>
            <person name="Hirakawa H."/>
            <person name="Shirasawa K."/>
            <person name="Vercoe P."/>
            <person name="Stefanova K."/>
            <person name="Durmic Z."/>
            <person name="Nichols P."/>
            <person name="Revell C."/>
            <person name="Isobe S.N."/>
            <person name="Edwards D."/>
            <person name="Erskine W."/>
        </authorList>
    </citation>
    <scope>NUCLEOTIDE SEQUENCE [LARGE SCALE GENOMIC DNA]</scope>
    <source>
        <strain evidence="11">cv. Daliak</strain>
    </source>
</reference>
<evidence type="ECO:0000256" key="5">
    <source>
        <dbReference type="ARBA" id="ARBA00023242"/>
    </source>
</evidence>
<dbReference type="GO" id="GO:0003714">
    <property type="term" value="F:transcription corepressor activity"/>
    <property type="evidence" value="ECO:0007669"/>
    <property type="project" value="InterPro"/>
</dbReference>
<comment type="subcellular location">
    <subcellularLocation>
        <location evidence="1">Nucleus</location>
    </subcellularLocation>
</comment>
<evidence type="ECO:0000256" key="6">
    <source>
        <dbReference type="PROSITE-ProRule" id="PRU00146"/>
    </source>
</evidence>
<evidence type="ECO:0000313" key="10">
    <source>
        <dbReference type="EMBL" id="GAU31181.1"/>
    </source>
</evidence>
<feature type="compositionally biased region" description="Low complexity" evidence="7">
    <location>
        <begin position="256"/>
        <end position="272"/>
    </location>
</feature>
<dbReference type="SMART" id="SM00249">
    <property type="entry name" value="PHD"/>
    <property type="match status" value="2"/>
</dbReference>
<dbReference type="GO" id="GO:0005634">
    <property type="term" value="C:nucleus"/>
    <property type="evidence" value="ECO:0007669"/>
    <property type="project" value="UniProtKB-SubCell"/>
</dbReference>
<organism evidence="10 11">
    <name type="scientific">Trifolium subterraneum</name>
    <name type="common">Subterranean clover</name>
    <dbReference type="NCBI Taxonomy" id="3900"/>
    <lineage>
        <taxon>Eukaryota</taxon>
        <taxon>Viridiplantae</taxon>
        <taxon>Streptophyta</taxon>
        <taxon>Embryophyta</taxon>
        <taxon>Tracheophyta</taxon>
        <taxon>Spermatophyta</taxon>
        <taxon>Magnoliopsida</taxon>
        <taxon>eudicotyledons</taxon>
        <taxon>Gunneridae</taxon>
        <taxon>Pentapetalae</taxon>
        <taxon>rosids</taxon>
        <taxon>fabids</taxon>
        <taxon>Fabales</taxon>
        <taxon>Fabaceae</taxon>
        <taxon>Papilionoideae</taxon>
        <taxon>50 kb inversion clade</taxon>
        <taxon>NPAAA clade</taxon>
        <taxon>Hologalegina</taxon>
        <taxon>IRL clade</taxon>
        <taxon>Trifolieae</taxon>
        <taxon>Trifolium</taxon>
    </lineage>
</organism>
<evidence type="ECO:0000313" key="11">
    <source>
        <dbReference type="Proteomes" id="UP000242715"/>
    </source>
</evidence>
<feature type="domain" description="PHD-type" evidence="8">
    <location>
        <begin position="555"/>
        <end position="600"/>
    </location>
</feature>
<feature type="compositionally biased region" description="Basic and acidic residues" evidence="7">
    <location>
        <begin position="319"/>
        <end position="328"/>
    </location>
</feature>
<dbReference type="InterPro" id="IPR056511">
    <property type="entry name" value="IDM1_C"/>
</dbReference>